<dbReference type="Pfam" id="PF13304">
    <property type="entry name" value="AAA_21"/>
    <property type="match status" value="1"/>
</dbReference>
<dbReference type="PANTHER" id="PTHR32182">
    <property type="entry name" value="DNA REPLICATION AND REPAIR PROTEIN RECF"/>
    <property type="match status" value="1"/>
</dbReference>
<keyword evidence="1" id="KW-0742">SOS response</keyword>
<evidence type="ECO:0000259" key="2">
    <source>
        <dbReference type="Pfam" id="PF13304"/>
    </source>
</evidence>
<dbReference type="GO" id="GO:0000731">
    <property type="term" value="P:DNA synthesis involved in DNA repair"/>
    <property type="evidence" value="ECO:0007669"/>
    <property type="project" value="TreeGrafter"/>
</dbReference>
<dbReference type="GO" id="GO:0006302">
    <property type="term" value="P:double-strand break repair"/>
    <property type="evidence" value="ECO:0007669"/>
    <property type="project" value="TreeGrafter"/>
</dbReference>
<dbReference type="AlphaFoldDB" id="A0A1I1EIY5"/>
<reference evidence="3 4" key="1">
    <citation type="submission" date="2016-10" db="EMBL/GenBank/DDBJ databases">
        <authorList>
            <person name="de Groot N.N."/>
        </authorList>
    </citation>
    <scope>NUCLEOTIDE SEQUENCE [LARGE SCALE GENOMIC DNA]</scope>
    <source>
        <strain evidence="3 4">CGMCC 4.5739</strain>
    </source>
</reference>
<dbReference type="Proteomes" id="UP000199207">
    <property type="component" value="Unassembled WGS sequence"/>
</dbReference>
<dbReference type="SUPFAM" id="SSF52540">
    <property type="entry name" value="P-loop containing nucleoside triphosphate hydrolases"/>
    <property type="match status" value="1"/>
</dbReference>
<organism evidence="3 4">
    <name type="scientific">Streptomyces aidingensis</name>
    <dbReference type="NCBI Taxonomy" id="910347"/>
    <lineage>
        <taxon>Bacteria</taxon>
        <taxon>Bacillati</taxon>
        <taxon>Actinomycetota</taxon>
        <taxon>Actinomycetes</taxon>
        <taxon>Kitasatosporales</taxon>
        <taxon>Streptomycetaceae</taxon>
        <taxon>Streptomyces</taxon>
    </lineage>
</organism>
<dbReference type="GO" id="GO:0016887">
    <property type="term" value="F:ATP hydrolysis activity"/>
    <property type="evidence" value="ECO:0007669"/>
    <property type="project" value="InterPro"/>
</dbReference>
<dbReference type="PANTHER" id="PTHR32182:SF22">
    <property type="entry name" value="ATP-DEPENDENT ENDONUCLEASE, OLD FAMILY-RELATED"/>
    <property type="match status" value="1"/>
</dbReference>
<gene>
    <name evidence="3" type="ORF">SAMN05421773_101328</name>
</gene>
<dbReference type="InterPro" id="IPR027417">
    <property type="entry name" value="P-loop_NTPase"/>
</dbReference>
<keyword evidence="1" id="KW-0227">DNA damage</keyword>
<dbReference type="InterPro" id="IPR003959">
    <property type="entry name" value="ATPase_AAA_core"/>
</dbReference>
<keyword evidence="4" id="KW-1185">Reference proteome</keyword>
<dbReference type="GO" id="GO:0005524">
    <property type="term" value="F:ATP binding"/>
    <property type="evidence" value="ECO:0007669"/>
    <property type="project" value="InterPro"/>
</dbReference>
<evidence type="ECO:0000256" key="1">
    <source>
        <dbReference type="ARBA" id="ARBA00023236"/>
    </source>
</evidence>
<dbReference type="EMBL" id="FOLM01000001">
    <property type="protein sequence ID" value="SFB87099.1"/>
    <property type="molecule type" value="Genomic_DNA"/>
</dbReference>
<evidence type="ECO:0000313" key="3">
    <source>
        <dbReference type="EMBL" id="SFB87099.1"/>
    </source>
</evidence>
<dbReference type="Gene3D" id="3.40.50.300">
    <property type="entry name" value="P-loop containing nucleotide triphosphate hydrolases"/>
    <property type="match status" value="1"/>
</dbReference>
<evidence type="ECO:0000313" key="4">
    <source>
        <dbReference type="Proteomes" id="UP000199207"/>
    </source>
</evidence>
<accession>A0A1I1EIY5</accession>
<dbReference type="STRING" id="910347.SAMN05421773_101328"/>
<proteinExistence type="predicted"/>
<sequence length="217" mass="23665">MGVDGAHLPAALYRVAHSAAGDPEQVFARVAGRLSDLTGVHIGELDVDQDVVRKLLTVQVRELDGMLLPARSLSEGTLRFLALCVLLEDPSVRGMICMEEPENGIHPANLVPMVELVQDLAVDPTITPDADNPFRQVLINTHSPGVVQLVRPDDLLFADTAVLRLKNGNMARALRLRPLRDTWRVADGRRDYVTKADILPYLTMPPGAQTTLELGVA</sequence>
<feature type="domain" description="ATPase AAA-type core" evidence="2">
    <location>
        <begin position="56"/>
        <end position="147"/>
    </location>
</feature>
<dbReference type="GO" id="GO:0009432">
    <property type="term" value="P:SOS response"/>
    <property type="evidence" value="ECO:0007669"/>
    <property type="project" value="UniProtKB-KW"/>
</dbReference>
<protein>
    <submittedName>
        <fullName evidence="3">AAA domain-containing protein, putative AbiEii toxin, Type IV TA system</fullName>
    </submittedName>
</protein>
<name>A0A1I1EIY5_9ACTN</name>